<dbReference type="EMBL" id="CP041217">
    <property type="protein sequence ID" value="QDH21539.1"/>
    <property type="molecule type" value="Genomic_DNA"/>
</dbReference>
<evidence type="ECO:0000313" key="3">
    <source>
        <dbReference type="Proteomes" id="UP000316968"/>
    </source>
</evidence>
<proteinExistence type="predicted"/>
<reference evidence="2 3" key="1">
    <citation type="submission" date="2019-06" db="EMBL/GenBank/DDBJ databases">
        <title>Saccharibacillus brassicae sp. nov., an endophytic bacterium isolated from Chinese cabbage seeds (Brassica pekinensis).</title>
        <authorList>
            <person name="Jiang L."/>
            <person name="Lee J."/>
            <person name="Kim S.W."/>
        </authorList>
    </citation>
    <scope>NUCLEOTIDE SEQUENCE [LARGE SCALE GENOMIC DNA]</scope>
    <source>
        <strain evidence="3">KCTC 43072 / ATSA2</strain>
    </source>
</reference>
<dbReference type="Proteomes" id="UP000316968">
    <property type="component" value="Chromosome"/>
</dbReference>
<sequence length="179" mass="19738">MKKWGSLFLSLALLSSAALPASAFAAPAAPAASTAPAPQEQTEASPEQIEARDYMDRMDAIVQYEDKAADAFNAVGYVSAANRKDVYTAMNNVIIPNYSKFYYQLKQIKPAGKTLSDLHAYYLQGASLQLQGMQLMKKSLYGAKINWTTYKQGQAKLKSGKAKLDVFTTRFQTYVNNLK</sequence>
<keyword evidence="1" id="KW-0732">Signal</keyword>
<gene>
    <name evidence="2" type="ORF">FFV09_12220</name>
</gene>
<dbReference type="KEGG" id="saca:FFV09_12220"/>
<evidence type="ECO:0000256" key="1">
    <source>
        <dbReference type="SAM" id="SignalP"/>
    </source>
</evidence>
<protein>
    <submittedName>
        <fullName evidence="2">Uncharacterized protein</fullName>
    </submittedName>
</protein>
<feature type="signal peptide" evidence="1">
    <location>
        <begin position="1"/>
        <end position="25"/>
    </location>
</feature>
<dbReference type="RefSeq" id="WP_141448084.1">
    <property type="nucleotide sequence ID" value="NZ_CBCSAZ010000007.1"/>
</dbReference>
<feature type="chain" id="PRO_5021399118" evidence="1">
    <location>
        <begin position="26"/>
        <end position="179"/>
    </location>
</feature>
<name>A0A4Y6UV15_SACBS</name>
<keyword evidence="3" id="KW-1185">Reference proteome</keyword>
<evidence type="ECO:0000313" key="2">
    <source>
        <dbReference type="EMBL" id="QDH21539.1"/>
    </source>
</evidence>
<dbReference type="AlphaFoldDB" id="A0A4Y6UV15"/>
<accession>A0A4Y6UV15</accession>
<dbReference type="OrthoDB" id="2625228at2"/>
<organism evidence="2 3">
    <name type="scientific">Saccharibacillus brassicae</name>
    <dbReference type="NCBI Taxonomy" id="2583377"/>
    <lineage>
        <taxon>Bacteria</taxon>
        <taxon>Bacillati</taxon>
        <taxon>Bacillota</taxon>
        <taxon>Bacilli</taxon>
        <taxon>Bacillales</taxon>
        <taxon>Paenibacillaceae</taxon>
        <taxon>Saccharibacillus</taxon>
    </lineage>
</organism>